<dbReference type="Proteomes" id="UP001215280">
    <property type="component" value="Unassembled WGS sequence"/>
</dbReference>
<organism evidence="2 3">
    <name type="scientific">Mycena maculata</name>
    <dbReference type="NCBI Taxonomy" id="230809"/>
    <lineage>
        <taxon>Eukaryota</taxon>
        <taxon>Fungi</taxon>
        <taxon>Dikarya</taxon>
        <taxon>Basidiomycota</taxon>
        <taxon>Agaricomycotina</taxon>
        <taxon>Agaricomycetes</taxon>
        <taxon>Agaricomycetidae</taxon>
        <taxon>Agaricales</taxon>
        <taxon>Marasmiineae</taxon>
        <taxon>Mycenaceae</taxon>
        <taxon>Mycena</taxon>
    </lineage>
</organism>
<proteinExistence type="predicted"/>
<sequence length="130" mass="14403">MPLRTVLPLSAPDPPSPQTDITTTPAEHQESPVDTGLDDDDDYLELLPQEKHIQLALTASQAGLLSQRKAALYYRVLHSTVQGCVKGCLTLYCYPNAERAQKDEETWPIERFPRLAGFLQSTGSSIVFAF</sequence>
<comment type="caution">
    <text evidence="2">The sequence shown here is derived from an EMBL/GenBank/DDBJ whole genome shotgun (WGS) entry which is preliminary data.</text>
</comment>
<name>A0AAD7KHR8_9AGAR</name>
<reference evidence="2" key="1">
    <citation type="submission" date="2023-03" db="EMBL/GenBank/DDBJ databases">
        <title>Massive genome expansion in bonnet fungi (Mycena s.s.) driven by repeated elements and novel gene families across ecological guilds.</title>
        <authorList>
            <consortium name="Lawrence Berkeley National Laboratory"/>
            <person name="Harder C.B."/>
            <person name="Miyauchi S."/>
            <person name="Viragh M."/>
            <person name="Kuo A."/>
            <person name="Thoen E."/>
            <person name="Andreopoulos B."/>
            <person name="Lu D."/>
            <person name="Skrede I."/>
            <person name="Drula E."/>
            <person name="Henrissat B."/>
            <person name="Morin E."/>
            <person name="Kohler A."/>
            <person name="Barry K."/>
            <person name="LaButti K."/>
            <person name="Morin E."/>
            <person name="Salamov A."/>
            <person name="Lipzen A."/>
            <person name="Mereny Z."/>
            <person name="Hegedus B."/>
            <person name="Baldrian P."/>
            <person name="Stursova M."/>
            <person name="Weitz H."/>
            <person name="Taylor A."/>
            <person name="Grigoriev I.V."/>
            <person name="Nagy L.G."/>
            <person name="Martin F."/>
            <person name="Kauserud H."/>
        </authorList>
    </citation>
    <scope>NUCLEOTIDE SEQUENCE</scope>
    <source>
        <strain evidence="2">CBHHK188m</strain>
    </source>
</reference>
<keyword evidence="3" id="KW-1185">Reference proteome</keyword>
<feature type="region of interest" description="Disordered" evidence="1">
    <location>
        <begin position="1"/>
        <end position="41"/>
    </location>
</feature>
<gene>
    <name evidence="2" type="ORF">DFH07DRAFT_763626</name>
</gene>
<protein>
    <submittedName>
        <fullName evidence="2">Uncharacterized protein</fullName>
    </submittedName>
</protein>
<evidence type="ECO:0000313" key="3">
    <source>
        <dbReference type="Proteomes" id="UP001215280"/>
    </source>
</evidence>
<accession>A0AAD7KHR8</accession>
<evidence type="ECO:0000256" key="1">
    <source>
        <dbReference type="SAM" id="MobiDB-lite"/>
    </source>
</evidence>
<dbReference type="EMBL" id="JARJLG010000001">
    <property type="protein sequence ID" value="KAJ7785014.1"/>
    <property type="molecule type" value="Genomic_DNA"/>
</dbReference>
<evidence type="ECO:0000313" key="2">
    <source>
        <dbReference type="EMBL" id="KAJ7785014.1"/>
    </source>
</evidence>
<dbReference type="AlphaFoldDB" id="A0AAD7KHR8"/>